<evidence type="ECO:0000313" key="1">
    <source>
        <dbReference type="EMBL" id="KAG7335279.1"/>
    </source>
</evidence>
<dbReference type="Proteomes" id="UP000824219">
    <property type="component" value="Linkage Group LG02"/>
</dbReference>
<proteinExistence type="predicted"/>
<evidence type="ECO:0000313" key="2">
    <source>
        <dbReference type="Proteomes" id="UP000824219"/>
    </source>
</evidence>
<sequence>MLALTSSGYCAYRWLKRSSDLQAAELQAAHGRWTGRGLACAAGMLALTSAGYCAYRWLKRSSDLQAAELQAAHGSVVDDVEEAETTEVTEINIQLRSTSLDPQKSAVILCLFTIPAVRH</sequence>
<organism evidence="1 2">
    <name type="scientific">Hemibagrus wyckioides</name>
    <dbReference type="NCBI Taxonomy" id="337641"/>
    <lineage>
        <taxon>Eukaryota</taxon>
        <taxon>Metazoa</taxon>
        <taxon>Chordata</taxon>
        <taxon>Craniata</taxon>
        <taxon>Vertebrata</taxon>
        <taxon>Euteleostomi</taxon>
        <taxon>Actinopterygii</taxon>
        <taxon>Neopterygii</taxon>
        <taxon>Teleostei</taxon>
        <taxon>Ostariophysi</taxon>
        <taxon>Siluriformes</taxon>
        <taxon>Bagridae</taxon>
        <taxon>Hemibagrus</taxon>
    </lineage>
</organism>
<dbReference type="EMBL" id="JAHKSW010000002">
    <property type="protein sequence ID" value="KAG7335279.1"/>
    <property type="molecule type" value="Genomic_DNA"/>
</dbReference>
<reference evidence="1 2" key="1">
    <citation type="submission" date="2021-06" db="EMBL/GenBank/DDBJ databases">
        <title>Chromosome-level genome assembly of the red-tail catfish (Hemibagrus wyckioides).</title>
        <authorList>
            <person name="Shao F."/>
        </authorList>
    </citation>
    <scope>NUCLEOTIDE SEQUENCE [LARGE SCALE GENOMIC DNA]</scope>
    <source>
        <strain evidence="1">EC202008001</strain>
        <tissue evidence="1">Blood</tissue>
    </source>
</reference>
<gene>
    <name evidence="1" type="ORF">KOW79_001875</name>
</gene>
<protein>
    <submittedName>
        <fullName evidence="1">Uncharacterized protein</fullName>
    </submittedName>
</protein>
<comment type="caution">
    <text evidence="1">The sequence shown here is derived from an EMBL/GenBank/DDBJ whole genome shotgun (WGS) entry which is preliminary data.</text>
</comment>
<name>A0A9D3P844_9TELE</name>
<accession>A0A9D3P844</accession>
<dbReference type="AlphaFoldDB" id="A0A9D3P844"/>
<keyword evidence="2" id="KW-1185">Reference proteome</keyword>